<name>A0A544SVE6_9BACI</name>
<dbReference type="SUPFAM" id="SSF53850">
    <property type="entry name" value="Periplasmic binding protein-like II"/>
    <property type="match status" value="1"/>
</dbReference>
<dbReference type="InterPro" id="IPR036390">
    <property type="entry name" value="WH_DNA-bd_sf"/>
</dbReference>
<dbReference type="Pfam" id="PF00126">
    <property type="entry name" value="HTH_1"/>
    <property type="match status" value="1"/>
</dbReference>
<dbReference type="PROSITE" id="PS50931">
    <property type="entry name" value="HTH_LYSR"/>
    <property type="match status" value="1"/>
</dbReference>
<dbReference type="InterPro" id="IPR036388">
    <property type="entry name" value="WH-like_DNA-bd_sf"/>
</dbReference>
<dbReference type="Gene3D" id="3.40.190.290">
    <property type="match status" value="1"/>
</dbReference>
<dbReference type="SUPFAM" id="SSF46785">
    <property type="entry name" value="Winged helix' DNA-binding domain"/>
    <property type="match status" value="1"/>
</dbReference>
<dbReference type="Gene3D" id="1.10.10.10">
    <property type="entry name" value="Winged helix-like DNA-binding domain superfamily/Winged helix DNA-binding domain"/>
    <property type="match status" value="1"/>
</dbReference>
<keyword evidence="4" id="KW-0804">Transcription</keyword>
<comment type="similarity">
    <text evidence="1">Belongs to the LysR transcriptional regulatory family.</text>
</comment>
<protein>
    <submittedName>
        <fullName evidence="6">LysR family transcriptional regulator</fullName>
    </submittedName>
</protein>
<evidence type="ECO:0000256" key="4">
    <source>
        <dbReference type="ARBA" id="ARBA00023163"/>
    </source>
</evidence>
<gene>
    <name evidence="6" type="ORF">FG382_20590</name>
</gene>
<proteinExistence type="inferred from homology"/>
<dbReference type="Proteomes" id="UP000317316">
    <property type="component" value="Unassembled WGS sequence"/>
</dbReference>
<evidence type="ECO:0000259" key="5">
    <source>
        <dbReference type="PROSITE" id="PS50931"/>
    </source>
</evidence>
<keyword evidence="7" id="KW-1185">Reference proteome</keyword>
<reference evidence="6 7" key="1">
    <citation type="submission" date="2019-05" db="EMBL/GenBank/DDBJ databases">
        <title>Psychrobacillus vulpis sp. nov., a new species isolated from feces of a red fox that inhabits in The Tablas de Daimiel Natural Park, Albacete, Spain.</title>
        <authorList>
            <person name="Rodriguez M."/>
            <person name="Reina J.C."/>
            <person name="Bejar V."/>
            <person name="Llamas I."/>
        </authorList>
    </citation>
    <scope>NUCLEOTIDE SEQUENCE [LARGE SCALE GENOMIC DNA]</scope>
    <source>
        <strain evidence="6 7">NEAU-3TGS17</strain>
    </source>
</reference>
<comment type="caution">
    <text evidence="6">The sequence shown here is derived from an EMBL/GenBank/DDBJ whole genome shotgun (WGS) entry which is preliminary data.</text>
</comment>
<evidence type="ECO:0000256" key="2">
    <source>
        <dbReference type="ARBA" id="ARBA00023015"/>
    </source>
</evidence>
<dbReference type="OrthoDB" id="8479357at2"/>
<keyword evidence="3" id="KW-0238">DNA-binding</keyword>
<dbReference type="AlphaFoldDB" id="A0A544SVE6"/>
<dbReference type="GO" id="GO:0003700">
    <property type="term" value="F:DNA-binding transcription factor activity"/>
    <property type="evidence" value="ECO:0007669"/>
    <property type="project" value="InterPro"/>
</dbReference>
<dbReference type="InterPro" id="IPR000847">
    <property type="entry name" value="LysR_HTH_N"/>
</dbReference>
<dbReference type="EMBL" id="VDGH01000014">
    <property type="protein sequence ID" value="TQR09196.1"/>
    <property type="molecule type" value="Genomic_DNA"/>
</dbReference>
<dbReference type="RefSeq" id="WP_142540728.1">
    <property type="nucleotide sequence ID" value="NZ_BMIE01000011.1"/>
</dbReference>
<feature type="domain" description="HTH lysR-type" evidence="5">
    <location>
        <begin position="1"/>
        <end position="58"/>
    </location>
</feature>
<evidence type="ECO:0000256" key="1">
    <source>
        <dbReference type="ARBA" id="ARBA00009437"/>
    </source>
</evidence>
<dbReference type="FunFam" id="1.10.10.10:FF:000001">
    <property type="entry name" value="LysR family transcriptional regulator"/>
    <property type="match status" value="1"/>
</dbReference>
<dbReference type="InterPro" id="IPR005119">
    <property type="entry name" value="LysR_subst-bd"/>
</dbReference>
<evidence type="ECO:0000313" key="6">
    <source>
        <dbReference type="EMBL" id="TQR09196.1"/>
    </source>
</evidence>
<sequence>MEFKDLEIFQMVAQKGTITEAAKALSYVQSNITSRIHKLETELNTPLFNRHNRGMSLTPEGKKLLVYCEKILALTNEMRKVVQSGEDPSGKLEIGSVETVINLPTILSAYTRKYKNVDLSLLTGVTEQLQQDVLNHRLDGAFVTESDVHPDLVSHDVFQEELVLISDIKATSLEQLIEEPFLCFSKGCGYRARLEAWYKDQNITPQKVMEFGTLETILSSVAVGLGITYVPRSAVAHLEKRGLIQCHILPEKYSKIKTIFIRRSNAYLTSTIEKFIETIEHTKYETTEPLSFITN</sequence>
<keyword evidence="2" id="KW-0805">Transcription regulation</keyword>
<evidence type="ECO:0000256" key="3">
    <source>
        <dbReference type="ARBA" id="ARBA00023125"/>
    </source>
</evidence>
<dbReference type="GO" id="GO:0000976">
    <property type="term" value="F:transcription cis-regulatory region binding"/>
    <property type="evidence" value="ECO:0007669"/>
    <property type="project" value="TreeGrafter"/>
</dbReference>
<dbReference type="CDD" id="cd08442">
    <property type="entry name" value="PBP2_YofA_SoxR_like"/>
    <property type="match status" value="1"/>
</dbReference>
<organism evidence="6 7">
    <name type="scientific">Psychrobacillus lasiicapitis</name>
    <dbReference type="NCBI Taxonomy" id="1636719"/>
    <lineage>
        <taxon>Bacteria</taxon>
        <taxon>Bacillati</taxon>
        <taxon>Bacillota</taxon>
        <taxon>Bacilli</taxon>
        <taxon>Bacillales</taxon>
        <taxon>Bacillaceae</taxon>
        <taxon>Psychrobacillus</taxon>
    </lineage>
</organism>
<dbReference type="PANTHER" id="PTHR30126">
    <property type="entry name" value="HTH-TYPE TRANSCRIPTIONAL REGULATOR"/>
    <property type="match status" value="1"/>
</dbReference>
<accession>A0A544SVE6</accession>
<dbReference type="Pfam" id="PF03466">
    <property type="entry name" value="LysR_substrate"/>
    <property type="match status" value="1"/>
</dbReference>
<evidence type="ECO:0000313" key="7">
    <source>
        <dbReference type="Proteomes" id="UP000317316"/>
    </source>
</evidence>
<dbReference type="PANTHER" id="PTHR30126:SF40">
    <property type="entry name" value="HTH-TYPE TRANSCRIPTIONAL REGULATOR GLTR"/>
    <property type="match status" value="1"/>
</dbReference>